<organism evidence="7 8">
    <name type="scientific">Pseudomonas cuatrocienegasensis</name>
    <dbReference type="NCBI Taxonomy" id="543360"/>
    <lineage>
        <taxon>Bacteria</taxon>
        <taxon>Pseudomonadati</taxon>
        <taxon>Pseudomonadota</taxon>
        <taxon>Gammaproteobacteria</taxon>
        <taxon>Pseudomonadales</taxon>
        <taxon>Pseudomonadaceae</taxon>
        <taxon>Pseudomonas</taxon>
    </lineage>
</organism>
<keyword evidence="8" id="KW-1185">Reference proteome</keyword>
<accession>A0ABY1B668</accession>
<keyword evidence="4" id="KW-0449">Lipoprotein</keyword>
<dbReference type="InterPro" id="IPR036328">
    <property type="entry name" value="MliC_sf"/>
</dbReference>
<dbReference type="SUPFAM" id="SSF141488">
    <property type="entry name" value="YdhA-like"/>
    <property type="match status" value="1"/>
</dbReference>
<evidence type="ECO:0000313" key="7">
    <source>
        <dbReference type="EMBL" id="SEQ05155.1"/>
    </source>
</evidence>
<evidence type="ECO:0000313" key="8">
    <source>
        <dbReference type="Proteomes" id="UP000198512"/>
    </source>
</evidence>
<evidence type="ECO:0000256" key="1">
    <source>
        <dbReference type="ARBA" id="ARBA00022729"/>
    </source>
</evidence>
<feature type="signal peptide" evidence="5">
    <location>
        <begin position="1"/>
        <end position="23"/>
    </location>
</feature>
<dbReference type="RefSeq" id="WP_090390878.1">
    <property type="nucleotide sequence ID" value="NZ_FOFP01000003.1"/>
</dbReference>
<feature type="domain" description="C-type lysozyme inhibitor" evidence="6">
    <location>
        <begin position="30"/>
        <end position="96"/>
    </location>
</feature>
<evidence type="ECO:0000256" key="4">
    <source>
        <dbReference type="ARBA" id="ARBA00023288"/>
    </source>
</evidence>
<dbReference type="PROSITE" id="PS51257">
    <property type="entry name" value="PROKAR_LIPOPROTEIN"/>
    <property type="match status" value="1"/>
</dbReference>
<name>A0ABY1B668_9PSED</name>
<protein>
    <submittedName>
        <fullName evidence="7">Membrane-bound lysozyme-inhibitor of c-type lysozyme</fullName>
    </submittedName>
</protein>
<gene>
    <name evidence="7" type="ORF">SAMN05216600_103103</name>
</gene>
<evidence type="ECO:0000256" key="5">
    <source>
        <dbReference type="SAM" id="SignalP"/>
    </source>
</evidence>
<dbReference type="Gene3D" id="2.40.128.200">
    <property type="match status" value="1"/>
</dbReference>
<dbReference type="Pfam" id="PF09864">
    <property type="entry name" value="MliC"/>
    <property type="match status" value="1"/>
</dbReference>
<feature type="chain" id="PRO_5047074870" evidence="5">
    <location>
        <begin position="24"/>
        <end position="105"/>
    </location>
</feature>
<sequence length="105" mass="11049">MLAKAIGALALLGLAGCAGQGAASGPWTHWVCDSQAEVFWRPAGDADQVEVRLAADEPIRVLQQEPSGSGALYSDGQLSLHVRGDEGLVYWTATDDLIGRGCRAR</sequence>
<proteinExistence type="predicted"/>
<dbReference type="InterPro" id="IPR018660">
    <property type="entry name" value="MliC"/>
</dbReference>
<evidence type="ECO:0000259" key="6">
    <source>
        <dbReference type="Pfam" id="PF09864"/>
    </source>
</evidence>
<reference evidence="7 8" key="1">
    <citation type="submission" date="2016-10" db="EMBL/GenBank/DDBJ databases">
        <authorList>
            <person name="Varghese N."/>
            <person name="Submissions S."/>
        </authorList>
    </citation>
    <scope>NUCLEOTIDE SEQUENCE [LARGE SCALE GENOMIC DNA]</scope>
    <source>
        <strain evidence="7 8">CIP 109853</strain>
    </source>
</reference>
<evidence type="ECO:0000256" key="3">
    <source>
        <dbReference type="ARBA" id="ARBA00023139"/>
    </source>
</evidence>
<keyword evidence="1 5" id="KW-0732">Signal</keyword>
<dbReference type="EMBL" id="FOFP01000003">
    <property type="protein sequence ID" value="SEQ05155.1"/>
    <property type="molecule type" value="Genomic_DNA"/>
</dbReference>
<evidence type="ECO:0000256" key="2">
    <source>
        <dbReference type="ARBA" id="ARBA00023136"/>
    </source>
</evidence>
<dbReference type="Proteomes" id="UP000198512">
    <property type="component" value="Unassembled WGS sequence"/>
</dbReference>
<keyword evidence="2" id="KW-0472">Membrane</keyword>
<comment type="caution">
    <text evidence="7">The sequence shown here is derived from an EMBL/GenBank/DDBJ whole genome shotgun (WGS) entry which is preliminary data.</text>
</comment>
<keyword evidence="3" id="KW-0564">Palmitate</keyword>